<dbReference type="AlphaFoldDB" id="A0A923MLB4"/>
<evidence type="ECO:0000313" key="3">
    <source>
        <dbReference type="Proteomes" id="UP000620327"/>
    </source>
</evidence>
<feature type="signal peptide" evidence="1">
    <location>
        <begin position="1"/>
        <end position="19"/>
    </location>
</feature>
<organism evidence="2 3">
    <name type="scientific">Dysosmobacter segnis</name>
    <dbReference type="NCBI Taxonomy" id="2763042"/>
    <lineage>
        <taxon>Bacteria</taxon>
        <taxon>Bacillati</taxon>
        <taxon>Bacillota</taxon>
        <taxon>Clostridia</taxon>
        <taxon>Eubacteriales</taxon>
        <taxon>Oscillospiraceae</taxon>
        <taxon>Dysosmobacter</taxon>
    </lineage>
</organism>
<reference evidence="2" key="1">
    <citation type="submission" date="2020-08" db="EMBL/GenBank/DDBJ databases">
        <title>Genome public.</title>
        <authorList>
            <person name="Liu C."/>
            <person name="Sun Q."/>
        </authorList>
    </citation>
    <scope>NUCLEOTIDE SEQUENCE</scope>
    <source>
        <strain evidence="2">BX15</strain>
    </source>
</reference>
<gene>
    <name evidence="2" type="ORF">H8Z83_15085</name>
</gene>
<feature type="chain" id="PRO_5038810319" description="Lipoprotein" evidence="1">
    <location>
        <begin position="20"/>
        <end position="252"/>
    </location>
</feature>
<evidence type="ECO:0000313" key="2">
    <source>
        <dbReference type="EMBL" id="MBC5771624.1"/>
    </source>
</evidence>
<comment type="caution">
    <text evidence="2">The sequence shown here is derived from an EMBL/GenBank/DDBJ whole genome shotgun (WGS) entry which is preliminary data.</text>
</comment>
<proteinExistence type="predicted"/>
<keyword evidence="3" id="KW-1185">Reference proteome</keyword>
<keyword evidence="1" id="KW-0732">Signal</keyword>
<name>A0A923MLB4_9FIRM</name>
<protein>
    <recommendedName>
        <fullName evidence="4">Lipoprotein</fullName>
    </recommendedName>
</protein>
<dbReference type="EMBL" id="JACOQI010000019">
    <property type="protein sequence ID" value="MBC5771624.1"/>
    <property type="molecule type" value="Genomic_DNA"/>
</dbReference>
<accession>A0A923MLB4</accession>
<evidence type="ECO:0008006" key="4">
    <source>
        <dbReference type="Google" id="ProtNLM"/>
    </source>
</evidence>
<sequence>MKKLTTILLAVAMTLPLVACRGGNAGNTNGGNTNSGSTDKHTHVEEVIPAVEPTCTKTGLTEGKRCSECGEVLVAQETVPALGRTTESGTCERCGQSFGDWRIDYYVDDFNQPTDEWYITEDEYLVGTFSNSATTNSKLYANVMVDLDDNVMIFLYEYGSRQVKNSSERYWDEYNITMRTPDGADHKITGTMYCGDDRVNIDDAYIDEVLTALKGEGNVMFRIENADRTVESYLIEVATSNFAELYNAQTGQ</sequence>
<dbReference type="Proteomes" id="UP000620327">
    <property type="component" value="Unassembled WGS sequence"/>
</dbReference>
<evidence type="ECO:0000256" key="1">
    <source>
        <dbReference type="SAM" id="SignalP"/>
    </source>
</evidence>
<dbReference type="RefSeq" id="WP_187015814.1">
    <property type="nucleotide sequence ID" value="NZ_JACOQI010000019.1"/>
</dbReference>